<proteinExistence type="inferred from homology"/>
<dbReference type="RefSeq" id="WP_272098247.1">
    <property type="nucleotide sequence ID" value="NZ_JAQNDK010000003.1"/>
</dbReference>
<dbReference type="PANTHER" id="PTHR46383:SF1">
    <property type="entry name" value="ASPARTATE AMINOTRANSFERASE"/>
    <property type="match status" value="1"/>
</dbReference>
<evidence type="ECO:0000259" key="7">
    <source>
        <dbReference type="Pfam" id="PF00155"/>
    </source>
</evidence>
<feature type="domain" description="Aminotransferase class I/classII large" evidence="7">
    <location>
        <begin position="80"/>
        <end position="449"/>
    </location>
</feature>
<organism evidence="8 9">
    <name type="scientific">Sorangium atrum</name>
    <dbReference type="NCBI Taxonomy" id="2995308"/>
    <lineage>
        <taxon>Bacteria</taxon>
        <taxon>Pseudomonadati</taxon>
        <taxon>Myxococcota</taxon>
        <taxon>Polyangia</taxon>
        <taxon>Polyangiales</taxon>
        <taxon>Polyangiaceae</taxon>
        <taxon>Sorangium</taxon>
    </lineage>
</organism>
<dbReference type="InterPro" id="IPR015424">
    <property type="entry name" value="PyrdxlP-dep_Trfase"/>
</dbReference>
<evidence type="ECO:0000256" key="1">
    <source>
        <dbReference type="ARBA" id="ARBA00001933"/>
    </source>
</evidence>
<comment type="caution">
    <text evidence="8">The sequence shown here is derived from an EMBL/GenBank/DDBJ whole genome shotgun (WGS) entry which is preliminary data.</text>
</comment>
<evidence type="ECO:0000313" key="9">
    <source>
        <dbReference type="Proteomes" id="UP001217485"/>
    </source>
</evidence>
<dbReference type="EMBL" id="JAQNDK010000003">
    <property type="protein sequence ID" value="MDC0681204.1"/>
    <property type="molecule type" value="Genomic_DNA"/>
</dbReference>
<feature type="compositionally biased region" description="Basic and acidic residues" evidence="6">
    <location>
        <begin position="1"/>
        <end position="22"/>
    </location>
</feature>
<dbReference type="CDD" id="cd00609">
    <property type="entry name" value="AAT_like"/>
    <property type="match status" value="1"/>
</dbReference>
<accession>A0ABT5C467</accession>
<comment type="similarity">
    <text evidence="2">Belongs to the class-I pyridoxal-phosphate-dependent aminotransferase family.</text>
</comment>
<sequence length="463" mass="50711">MTEVEREHPDERGDLQGDEARPSDPGAPADRGNTPAPPRGDERAVHAFRKVPRTGVIYVTTEAARLGFKAGADEGTDGWCNLGQGQPETGPLPGSPPRCAAVPISGDDQEYAPVAGLWELREAIASLYNRAYRRGMPSRYTAENVAVSGGGRIALTRAAAALGQINLGHFLPDYTAYEELLDVFRLFSPIPILLEGERGYSFSVGDLRREILGRGLSAILASNPCNPTGKHVRGEELAAWVRTAKELDCALLLDEFYSHYVYGMGDVAPMESAARYVEEVDRDPVVIFDGLTKNWRYPGWRVTWTLGPREVIEAVASAGSFLDGGGSKPMQRAAAELLTIEHTRAETTAIHRTFSHKREIMLEGLRKLGVTVDAAPEGTFYVWGSVADLPPGLSDGYGFFRAALGERIIVVPGEFFDVNPGKRRAGRPSRFRHHVRFSFGPSEDVLVRALGRLERMVGERRRA</sequence>
<reference evidence="8 9" key="1">
    <citation type="submission" date="2023-01" db="EMBL/GenBank/DDBJ databases">
        <title>Minimal conservation of predation-associated metabolite biosynthetic gene clusters underscores biosynthetic potential of Myxococcota including descriptions for ten novel species: Archangium lansinium sp. nov., Myxococcus landrumus sp. nov., Nannocystis bai.</title>
        <authorList>
            <person name="Ahearne A."/>
            <person name="Stevens C."/>
            <person name="Dowd S."/>
        </authorList>
    </citation>
    <scope>NUCLEOTIDE SEQUENCE [LARGE SCALE GENOMIC DNA]</scope>
    <source>
        <strain evidence="8 9">WIWO2</strain>
    </source>
</reference>
<dbReference type="GO" id="GO:0008483">
    <property type="term" value="F:transaminase activity"/>
    <property type="evidence" value="ECO:0007669"/>
    <property type="project" value="UniProtKB-KW"/>
</dbReference>
<keyword evidence="9" id="KW-1185">Reference proteome</keyword>
<protein>
    <submittedName>
        <fullName evidence="8">Pyridoxal phosphate-dependent aminotransferase</fullName>
    </submittedName>
</protein>
<evidence type="ECO:0000256" key="5">
    <source>
        <dbReference type="ARBA" id="ARBA00022898"/>
    </source>
</evidence>
<name>A0ABT5C467_9BACT</name>
<evidence type="ECO:0000313" key="8">
    <source>
        <dbReference type="EMBL" id="MDC0681204.1"/>
    </source>
</evidence>
<evidence type="ECO:0000256" key="2">
    <source>
        <dbReference type="ARBA" id="ARBA00007441"/>
    </source>
</evidence>
<dbReference type="SUPFAM" id="SSF53383">
    <property type="entry name" value="PLP-dependent transferases"/>
    <property type="match status" value="1"/>
</dbReference>
<keyword evidence="3 8" id="KW-0032">Aminotransferase</keyword>
<dbReference type="PANTHER" id="PTHR46383">
    <property type="entry name" value="ASPARTATE AMINOTRANSFERASE"/>
    <property type="match status" value="1"/>
</dbReference>
<dbReference type="Proteomes" id="UP001217485">
    <property type="component" value="Unassembled WGS sequence"/>
</dbReference>
<keyword evidence="4" id="KW-0808">Transferase</keyword>
<gene>
    <name evidence="8" type="ORF">POL72_25920</name>
</gene>
<evidence type="ECO:0000256" key="4">
    <source>
        <dbReference type="ARBA" id="ARBA00022679"/>
    </source>
</evidence>
<dbReference type="Gene3D" id="3.40.640.10">
    <property type="entry name" value="Type I PLP-dependent aspartate aminotransferase-like (Major domain)"/>
    <property type="match status" value="1"/>
</dbReference>
<keyword evidence="5" id="KW-0663">Pyridoxal phosphate</keyword>
<comment type="cofactor">
    <cofactor evidence="1">
        <name>pyridoxal 5'-phosphate</name>
        <dbReference type="ChEBI" id="CHEBI:597326"/>
    </cofactor>
</comment>
<feature type="region of interest" description="Disordered" evidence="6">
    <location>
        <begin position="1"/>
        <end position="45"/>
    </location>
</feature>
<dbReference type="InterPro" id="IPR050596">
    <property type="entry name" value="AspAT/PAT-like"/>
</dbReference>
<dbReference type="InterPro" id="IPR015421">
    <property type="entry name" value="PyrdxlP-dep_Trfase_major"/>
</dbReference>
<evidence type="ECO:0000256" key="6">
    <source>
        <dbReference type="SAM" id="MobiDB-lite"/>
    </source>
</evidence>
<dbReference type="Pfam" id="PF00155">
    <property type="entry name" value="Aminotran_1_2"/>
    <property type="match status" value="1"/>
</dbReference>
<dbReference type="InterPro" id="IPR004839">
    <property type="entry name" value="Aminotransferase_I/II_large"/>
</dbReference>
<evidence type="ECO:0000256" key="3">
    <source>
        <dbReference type="ARBA" id="ARBA00022576"/>
    </source>
</evidence>